<proteinExistence type="predicted"/>
<reference evidence="2" key="2">
    <citation type="submission" date="2020-09" db="EMBL/GenBank/DDBJ databases">
        <authorList>
            <person name="Sun Q."/>
            <person name="Ohkuma M."/>
        </authorList>
    </citation>
    <scope>NUCLEOTIDE SEQUENCE</scope>
    <source>
        <strain evidence="2">JCM 3051</strain>
    </source>
</reference>
<sequence>MPPKVRLIIIWVVVIFLLYSVINDPERSADVVLALWDVIWGAIANIGTFFEELFTGSIGR</sequence>
<evidence type="ECO:0000313" key="3">
    <source>
        <dbReference type="Proteomes" id="UP000655589"/>
    </source>
</evidence>
<keyword evidence="1" id="KW-0472">Membrane</keyword>
<keyword evidence="3" id="KW-1185">Reference proteome</keyword>
<reference evidence="2" key="1">
    <citation type="journal article" date="2014" name="Int. J. Syst. Evol. Microbiol.">
        <title>Complete genome sequence of Corynebacterium casei LMG S-19264T (=DSM 44701T), isolated from a smear-ripened cheese.</title>
        <authorList>
            <consortium name="US DOE Joint Genome Institute (JGI-PGF)"/>
            <person name="Walter F."/>
            <person name="Albersmeier A."/>
            <person name="Kalinowski J."/>
            <person name="Ruckert C."/>
        </authorList>
    </citation>
    <scope>NUCLEOTIDE SEQUENCE</scope>
    <source>
        <strain evidence="2">JCM 3051</strain>
    </source>
</reference>
<dbReference type="Proteomes" id="UP000655589">
    <property type="component" value="Unassembled WGS sequence"/>
</dbReference>
<name>A0A8H9GL74_9MICO</name>
<organism evidence="2 3">
    <name type="scientific">Promicromonospora citrea</name>
    <dbReference type="NCBI Taxonomy" id="43677"/>
    <lineage>
        <taxon>Bacteria</taxon>
        <taxon>Bacillati</taxon>
        <taxon>Actinomycetota</taxon>
        <taxon>Actinomycetes</taxon>
        <taxon>Micrococcales</taxon>
        <taxon>Promicromonosporaceae</taxon>
        <taxon>Promicromonospora</taxon>
    </lineage>
</organism>
<evidence type="ECO:0000313" key="2">
    <source>
        <dbReference type="EMBL" id="GGM36451.1"/>
    </source>
</evidence>
<comment type="caution">
    <text evidence="2">The sequence shown here is derived from an EMBL/GenBank/DDBJ whole genome shotgun (WGS) entry which is preliminary data.</text>
</comment>
<dbReference type="EMBL" id="BMPT01000016">
    <property type="protein sequence ID" value="GGM36451.1"/>
    <property type="molecule type" value="Genomic_DNA"/>
</dbReference>
<gene>
    <name evidence="2" type="ORF">GCM10010102_34820</name>
</gene>
<evidence type="ECO:0000256" key="1">
    <source>
        <dbReference type="SAM" id="Phobius"/>
    </source>
</evidence>
<keyword evidence="1" id="KW-0812">Transmembrane</keyword>
<dbReference type="AlphaFoldDB" id="A0A8H9GL74"/>
<feature type="transmembrane region" description="Helical" evidence="1">
    <location>
        <begin position="33"/>
        <end position="54"/>
    </location>
</feature>
<keyword evidence="1" id="KW-1133">Transmembrane helix</keyword>
<accession>A0A8H9GL74</accession>
<protein>
    <submittedName>
        <fullName evidence="2">Uncharacterized protein</fullName>
    </submittedName>
</protein>